<dbReference type="SMART" id="SM00421">
    <property type="entry name" value="HTH_LUXR"/>
    <property type="match status" value="1"/>
</dbReference>
<gene>
    <name evidence="5" type="ORF">KZ820_05790</name>
</gene>
<dbReference type="Gene3D" id="3.30.450.20">
    <property type="entry name" value="PAS domain"/>
    <property type="match status" value="3"/>
</dbReference>
<evidence type="ECO:0000256" key="1">
    <source>
        <dbReference type="ARBA" id="ARBA00023125"/>
    </source>
</evidence>
<dbReference type="InterPro" id="IPR000792">
    <property type="entry name" value="Tscrpt_reg_LuxR_C"/>
</dbReference>
<feature type="domain" description="PAC" evidence="4">
    <location>
        <begin position="339"/>
        <end position="389"/>
    </location>
</feature>
<dbReference type="CDD" id="cd00130">
    <property type="entry name" value="PAS"/>
    <property type="match status" value="1"/>
</dbReference>
<organism evidence="5 6">
    <name type="scientific">Sphingomonas citri</name>
    <dbReference type="NCBI Taxonomy" id="2862499"/>
    <lineage>
        <taxon>Bacteria</taxon>
        <taxon>Pseudomonadati</taxon>
        <taxon>Pseudomonadota</taxon>
        <taxon>Alphaproteobacteria</taxon>
        <taxon>Sphingomonadales</taxon>
        <taxon>Sphingomonadaceae</taxon>
        <taxon>Sphingomonas</taxon>
    </lineage>
</organism>
<dbReference type="PROSITE" id="PS50113">
    <property type="entry name" value="PAC"/>
    <property type="match status" value="1"/>
</dbReference>
<dbReference type="SMART" id="SM00091">
    <property type="entry name" value="PAS"/>
    <property type="match status" value="3"/>
</dbReference>
<dbReference type="Pfam" id="PF13426">
    <property type="entry name" value="PAS_9"/>
    <property type="match status" value="1"/>
</dbReference>
<dbReference type="InterPro" id="IPR035965">
    <property type="entry name" value="PAS-like_dom_sf"/>
</dbReference>
<dbReference type="Pfam" id="PF00196">
    <property type="entry name" value="GerE"/>
    <property type="match status" value="1"/>
</dbReference>
<dbReference type="InterPro" id="IPR000700">
    <property type="entry name" value="PAS-assoc_C"/>
</dbReference>
<dbReference type="SUPFAM" id="SSF55785">
    <property type="entry name" value="PYP-like sensor domain (PAS domain)"/>
    <property type="match status" value="3"/>
</dbReference>
<sequence length="488" mass="53565">MPSAAPLSASPTLRHLEQLIAQLLDGVILLDPSGTVLTANAAALAMHGVTEVGELGATADDYARRFTMWDAEHRQLKHRQYPLFRVLAGEPMPDLIVEVAPAGCEEARWVHQVRDVVMDVDGGEPDYLAIVLCDVSKRFDAEARFRAMFRANPAPALIVRQRDLRIANVNPGFLALTGFTREQLVERSLFGLGLLGGLPSRAEVRGLIDAGQVIPQTEAELLCDDGSRRLVIFAGQPIDVTDEDVLLLTFADLQPRREAERSRAVSERNLEAVFDMAPVAMVIADAAHRVLRVNAAFHALSGITVEAGANVPVDALGWWQDDEARSAMEREVAEHGAVHAGEAGFVARDGSELRCSVAAERIDGDDTTRVIWVYQDVTERRRSEAELAGAIDEVLKDTRWLSRSILDKLATLRRPTAQLAPADLTARERQVLDLICDDLDDAAIAERLAITRNTVRNHVARIYEKTGATRRSGAVVWGRERGMGTHRP</sequence>
<reference evidence="5 6" key="1">
    <citation type="submission" date="2021-07" db="EMBL/GenBank/DDBJ databases">
        <title>Sphingomonas sp.</title>
        <authorList>
            <person name="Feng G."/>
            <person name="Li J."/>
            <person name="Pan M."/>
        </authorList>
    </citation>
    <scope>NUCLEOTIDE SEQUENCE [LARGE SCALE GENOMIC DNA]</scope>
    <source>
        <strain evidence="5 6">RRHST34</strain>
    </source>
</reference>
<evidence type="ECO:0000259" key="2">
    <source>
        <dbReference type="PROSITE" id="PS50043"/>
    </source>
</evidence>
<dbReference type="RefSeq" id="WP_219747624.1">
    <property type="nucleotide sequence ID" value="NZ_JAHXZN010000001.1"/>
</dbReference>
<evidence type="ECO:0000313" key="6">
    <source>
        <dbReference type="Proteomes" id="UP000759103"/>
    </source>
</evidence>
<dbReference type="PROSITE" id="PS50043">
    <property type="entry name" value="HTH_LUXR_2"/>
    <property type="match status" value="1"/>
</dbReference>
<keyword evidence="1" id="KW-0238">DNA-binding</keyword>
<dbReference type="PANTHER" id="PTHR43214">
    <property type="entry name" value="TWO-COMPONENT RESPONSE REGULATOR"/>
    <property type="match status" value="1"/>
</dbReference>
<proteinExistence type="predicted"/>
<dbReference type="CDD" id="cd06170">
    <property type="entry name" value="LuxR_C_like"/>
    <property type="match status" value="1"/>
</dbReference>
<keyword evidence="6" id="KW-1185">Reference proteome</keyword>
<feature type="domain" description="PAS" evidence="3">
    <location>
        <begin position="141"/>
        <end position="190"/>
    </location>
</feature>
<dbReference type="Proteomes" id="UP000759103">
    <property type="component" value="Unassembled WGS sequence"/>
</dbReference>
<evidence type="ECO:0000259" key="4">
    <source>
        <dbReference type="PROSITE" id="PS50113"/>
    </source>
</evidence>
<comment type="caution">
    <text evidence="5">The sequence shown here is derived from an EMBL/GenBank/DDBJ whole genome shotgun (WGS) entry which is preliminary data.</text>
</comment>
<dbReference type="InterPro" id="IPR039420">
    <property type="entry name" value="WalR-like"/>
</dbReference>
<name>A0ABS7BKW4_9SPHN</name>
<dbReference type="EMBL" id="JAHXZN010000001">
    <property type="protein sequence ID" value="MBW6530242.1"/>
    <property type="molecule type" value="Genomic_DNA"/>
</dbReference>
<dbReference type="InterPro" id="IPR016032">
    <property type="entry name" value="Sig_transdc_resp-reg_C-effctor"/>
</dbReference>
<dbReference type="SUPFAM" id="SSF46894">
    <property type="entry name" value="C-terminal effector domain of the bipartite response regulators"/>
    <property type="match status" value="1"/>
</dbReference>
<dbReference type="Gene3D" id="1.10.10.10">
    <property type="entry name" value="Winged helix-like DNA-binding domain superfamily/Winged helix DNA-binding domain"/>
    <property type="match status" value="1"/>
</dbReference>
<protein>
    <submittedName>
        <fullName evidence="5">PAS domain S-box protein</fullName>
    </submittedName>
</protein>
<accession>A0ABS7BKW4</accession>
<dbReference type="InterPro" id="IPR036388">
    <property type="entry name" value="WH-like_DNA-bd_sf"/>
</dbReference>
<evidence type="ECO:0000259" key="3">
    <source>
        <dbReference type="PROSITE" id="PS50112"/>
    </source>
</evidence>
<feature type="domain" description="HTH luxR-type" evidence="2">
    <location>
        <begin position="417"/>
        <end position="482"/>
    </location>
</feature>
<dbReference type="Pfam" id="PF13188">
    <property type="entry name" value="PAS_8"/>
    <property type="match status" value="2"/>
</dbReference>
<dbReference type="PRINTS" id="PR00038">
    <property type="entry name" value="HTHLUXR"/>
</dbReference>
<dbReference type="InterPro" id="IPR000014">
    <property type="entry name" value="PAS"/>
</dbReference>
<dbReference type="NCBIfam" id="TIGR00229">
    <property type="entry name" value="sensory_box"/>
    <property type="match status" value="2"/>
</dbReference>
<dbReference type="PROSITE" id="PS50112">
    <property type="entry name" value="PAS"/>
    <property type="match status" value="1"/>
</dbReference>
<evidence type="ECO:0000313" key="5">
    <source>
        <dbReference type="EMBL" id="MBW6530242.1"/>
    </source>
</evidence>
<dbReference type="PANTHER" id="PTHR43214:SF38">
    <property type="entry name" value="NITRATE_NITRITE RESPONSE REGULATOR PROTEIN NARL"/>
    <property type="match status" value="1"/>
</dbReference>